<name>A0ABV2H0A3_9HYPH</name>
<keyword evidence="2" id="KW-1185">Reference proteome</keyword>
<organism evidence="1 2">
    <name type="scientific">Pseudorhizobium tarimense</name>
    <dbReference type="NCBI Taxonomy" id="1079109"/>
    <lineage>
        <taxon>Bacteria</taxon>
        <taxon>Pseudomonadati</taxon>
        <taxon>Pseudomonadota</taxon>
        <taxon>Alphaproteobacteria</taxon>
        <taxon>Hyphomicrobiales</taxon>
        <taxon>Rhizobiaceae</taxon>
        <taxon>Rhizobium/Agrobacterium group</taxon>
        <taxon>Pseudorhizobium</taxon>
    </lineage>
</organism>
<evidence type="ECO:0000313" key="2">
    <source>
        <dbReference type="Proteomes" id="UP001549031"/>
    </source>
</evidence>
<reference evidence="1 2" key="1">
    <citation type="submission" date="2024-06" db="EMBL/GenBank/DDBJ databases">
        <title>Genomic Encyclopedia of Type Strains, Phase IV (KMG-IV): sequencing the most valuable type-strain genomes for metagenomic binning, comparative biology and taxonomic classification.</title>
        <authorList>
            <person name="Goeker M."/>
        </authorList>
    </citation>
    <scope>NUCLEOTIDE SEQUENCE [LARGE SCALE GENOMIC DNA]</scope>
    <source>
        <strain evidence="1 2">DSM 105042</strain>
    </source>
</reference>
<accession>A0ABV2H0A3</accession>
<gene>
    <name evidence="1" type="ORF">ABID21_000055</name>
</gene>
<protein>
    <submittedName>
        <fullName evidence="1">Uncharacterized protein</fullName>
    </submittedName>
</protein>
<dbReference type="EMBL" id="JBEPLJ010000001">
    <property type="protein sequence ID" value="MET3583963.1"/>
    <property type="molecule type" value="Genomic_DNA"/>
</dbReference>
<dbReference type="Proteomes" id="UP001549031">
    <property type="component" value="Unassembled WGS sequence"/>
</dbReference>
<evidence type="ECO:0000313" key="1">
    <source>
        <dbReference type="EMBL" id="MET3583963.1"/>
    </source>
</evidence>
<comment type="caution">
    <text evidence="1">The sequence shown here is derived from an EMBL/GenBank/DDBJ whole genome shotgun (WGS) entry which is preliminary data.</text>
</comment>
<proteinExistence type="predicted"/>
<dbReference type="RefSeq" id="WP_247242025.1">
    <property type="nucleotide sequence ID" value="NZ_JALJRA010000001.1"/>
</dbReference>
<sequence length="47" mass="4988">MASVAAVMSAAGNLAHRLVARCKQPFGRNPHLAEALELPAHLDCHLV</sequence>